<dbReference type="RefSeq" id="WP_071312338.1">
    <property type="nucleotide sequence ID" value="NZ_MLQQ01000002.1"/>
</dbReference>
<reference evidence="1 2" key="1">
    <citation type="submission" date="2016-10" db="EMBL/GenBank/DDBJ databases">
        <title>Draft genome sequences of four alkaliphilic bacteria belonging to the Anaerobacillus genus.</title>
        <authorList>
            <person name="Bassil N.M."/>
            <person name="Lloyd J.R."/>
        </authorList>
    </citation>
    <scope>NUCLEOTIDE SEQUENCE [LARGE SCALE GENOMIC DNA]</scope>
    <source>
        <strain evidence="1 2">DSM 15340</strain>
    </source>
</reference>
<proteinExistence type="predicted"/>
<dbReference type="Pfam" id="PF06949">
    <property type="entry name" value="DUF1292"/>
    <property type="match status" value="1"/>
</dbReference>
<dbReference type="AlphaFoldDB" id="A0A1S2LSC4"/>
<protein>
    <submittedName>
        <fullName evidence="1">DUF1292 domain-containing protein</fullName>
    </submittedName>
</protein>
<dbReference type="EMBL" id="MLQQ01000002">
    <property type="protein sequence ID" value="OIJ15234.1"/>
    <property type="molecule type" value="Genomic_DNA"/>
</dbReference>
<gene>
    <name evidence="1" type="ORF">BKP35_05135</name>
</gene>
<evidence type="ECO:0000313" key="1">
    <source>
        <dbReference type="EMBL" id="OIJ15234.1"/>
    </source>
</evidence>
<organism evidence="1 2">
    <name type="scientific">Anaerobacillus arseniciselenatis</name>
    <dbReference type="NCBI Taxonomy" id="85682"/>
    <lineage>
        <taxon>Bacteria</taxon>
        <taxon>Bacillati</taxon>
        <taxon>Bacillota</taxon>
        <taxon>Bacilli</taxon>
        <taxon>Bacillales</taxon>
        <taxon>Bacillaceae</taxon>
        <taxon>Anaerobacillus</taxon>
    </lineage>
</organism>
<name>A0A1S2LSC4_9BACI</name>
<dbReference type="Proteomes" id="UP000180098">
    <property type="component" value="Unassembled WGS sequence"/>
</dbReference>
<sequence>MEKIEIGEVFTISDENNEEHEVEVLANMTLEETEYVAVSFVEDLKEENDADIDVFFLKVDEDSTFSAIDSDEEFDKVSVAFEQFMDEEEDESESN</sequence>
<keyword evidence="2" id="KW-1185">Reference proteome</keyword>
<dbReference type="OrthoDB" id="2626955at2"/>
<evidence type="ECO:0000313" key="2">
    <source>
        <dbReference type="Proteomes" id="UP000180098"/>
    </source>
</evidence>
<accession>A0A1S2LSC4</accession>
<comment type="caution">
    <text evidence="1">The sequence shown here is derived from an EMBL/GenBank/DDBJ whole genome shotgun (WGS) entry which is preliminary data.</text>
</comment>
<dbReference type="InterPro" id="IPR009711">
    <property type="entry name" value="UPF0473"/>
</dbReference>